<dbReference type="AlphaFoldDB" id="A0A840W1Z7"/>
<evidence type="ECO:0000313" key="1">
    <source>
        <dbReference type="EMBL" id="MBB5489293.1"/>
    </source>
</evidence>
<keyword evidence="2" id="KW-1185">Reference proteome</keyword>
<sequence length="177" mass="19896">MSEKSTSLTVSERVDPPMAADERTMLLAWLDWHRATVHRKCAGLAAELSSSAPLPSSPMSTIGGIVSHLRWVEAFWFEVVMLNQPDVAPYSVEDPDAEFRIGARRPLDELLAEYAAQCERSREITSRLELGNSSRRVLTERGRVTLRWVLMHMVEETARHNGHLDVLRELADGTTGE</sequence>
<dbReference type="Pfam" id="PF04978">
    <property type="entry name" value="MST"/>
    <property type="match status" value="1"/>
</dbReference>
<proteinExistence type="predicted"/>
<dbReference type="InterPro" id="IPR034660">
    <property type="entry name" value="DinB/YfiT-like"/>
</dbReference>
<dbReference type="Proteomes" id="UP000579647">
    <property type="component" value="Unassembled WGS sequence"/>
</dbReference>
<dbReference type="EMBL" id="JACHDO010000001">
    <property type="protein sequence ID" value="MBB5489293.1"/>
    <property type="molecule type" value="Genomic_DNA"/>
</dbReference>
<comment type="caution">
    <text evidence="1">The sequence shown here is derived from an EMBL/GenBank/DDBJ whole genome shotgun (WGS) entry which is preliminary data.</text>
</comment>
<protein>
    <submittedName>
        <fullName evidence="1">Putative damage-inducible protein DinB</fullName>
    </submittedName>
</protein>
<organism evidence="1 2">
    <name type="scientific">Nocardiopsis metallicus</name>
    <dbReference type="NCBI Taxonomy" id="179819"/>
    <lineage>
        <taxon>Bacteria</taxon>
        <taxon>Bacillati</taxon>
        <taxon>Actinomycetota</taxon>
        <taxon>Actinomycetes</taxon>
        <taxon>Streptosporangiales</taxon>
        <taxon>Nocardiopsidaceae</taxon>
        <taxon>Nocardiopsis</taxon>
    </lineage>
</organism>
<reference evidence="1 2" key="1">
    <citation type="submission" date="2020-08" db="EMBL/GenBank/DDBJ databases">
        <title>Sequencing the genomes of 1000 actinobacteria strains.</title>
        <authorList>
            <person name="Klenk H.-P."/>
        </authorList>
    </citation>
    <scope>NUCLEOTIDE SEQUENCE [LARGE SCALE GENOMIC DNA]</scope>
    <source>
        <strain evidence="1 2">DSM 44598</strain>
    </source>
</reference>
<gene>
    <name evidence="1" type="ORF">HNR07_000430</name>
</gene>
<dbReference type="SUPFAM" id="SSF109854">
    <property type="entry name" value="DinB/YfiT-like putative metalloenzymes"/>
    <property type="match status" value="1"/>
</dbReference>
<dbReference type="RefSeq" id="WP_184361205.1">
    <property type="nucleotide sequence ID" value="NZ_BAAAKM010000001.1"/>
</dbReference>
<accession>A0A840W1Z7</accession>
<name>A0A840W1Z7_9ACTN</name>
<dbReference type="InterPro" id="IPR007061">
    <property type="entry name" value="MST-like"/>
</dbReference>
<dbReference type="Gene3D" id="1.20.120.450">
    <property type="entry name" value="dinb family like domain"/>
    <property type="match status" value="1"/>
</dbReference>
<evidence type="ECO:0000313" key="2">
    <source>
        <dbReference type="Proteomes" id="UP000579647"/>
    </source>
</evidence>